<evidence type="ECO:0000313" key="5">
    <source>
        <dbReference type="Proteomes" id="UP000261660"/>
    </source>
</evidence>
<accession>A0A3Q3FE93</accession>
<dbReference type="Proteomes" id="UP000261660">
    <property type="component" value="Unplaced"/>
</dbReference>
<dbReference type="Ensembl" id="ENSLBET00000018858.1">
    <property type="protein sequence ID" value="ENSLBEP00000017859.1"/>
    <property type="gene ID" value="ENSLBEG00000013746.1"/>
</dbReference>
<comment type="caution">
    <text evidence="1">Lacks conserved residue(s) required for the propagation of feature annotation.</text>
</comment>
<evidence type="ECO:0000256" key="1">
    <source>
        <dbReference type="PROSITE-ProRule" id="PRU00206"/>
    </source>
</evidence>
<dbReference type="GO" id="GO:0046642">
    <property type="term" value="P:negative regulation of alpha-beta T cell proliferation"/>
    <property type="evidence" value="ECO:0007669"/>
    <property type="project" value="TreeGrafter"/>
</dbReference>
<dbReference type="PANTHER" id="PTHR46838">
    <property type="entry name" value="TUMOR NECROSIS FACTOR RECEPTOR SUPERFAMILY MEMBER 14"/>
    <property type="match status" value="1"/>
</dbReference>
<proteinExistence type="predicted"/>
<dbReference type="GO" id="GO:0050829">
    <property type="term" value="P:defense response to Gram-negative bacterium"/>
    <property type="evidence" value="ECO:0007669"/>
    <property type="project" value="TreeGrafter"/>
</dbReference>
<keyword evidence="2" id="KW-1133">Transmembrane helix</keyword>
<dbReference type="PROSITE" id="PS00652">
    <property type="entry name" value="TNFR_NGFR_1"/>
    <property type="match status" value="1"/>
</dbReference>
<keyword evidence="2" id="KW-0812">Transmembrane</keyword>
<sequence>MIYLYTSMWKKRQLCRVYENCTDSESTHCKPCTEGTFMDHPTYRTRCYDCKSCDEGSALKMKTSCAIVSDTVCEPVEGFYCSDSRKDDCVEAKKHRRCEPGEYIREHGTSSTDTVCSTCSDGTFSDGTFTSCQNHKQCESEGLLLLRAGTETEDAQCGGKVSHRTAQIICGVGVGIVGMFLVSGLGGFYVSWRRKNAAGKVSTVTMKHDHVYFIDIMVCLIIYLIFISNVLFQETKDIQDPPTRYVLNSLYSQSVLCSMI</sequence>
<evidence type="ECO:0000259" key="3">
    <source>
        <dbReference type="PROSITE" id="PS50050"/>
    </source>
</evidence>
<dbReference type="GO" id="GO:0009897">
    <property type="term" value="C:external side of plasma membrane"/>
    <property type="evidence" value="ECO:0007669"/>
    <property type="project" value="TreeGrafter"/>
</dbReference>
<dbReference type="InterPro" id="IPR001368">
    <property type="entry name" value="TNFR/NGFR_Cys_rich_reg"/>
</dbReference>
<name>A0A3Q3FE93_9LABR</name>
<organism evidence="4 5">
    <name type="scientific">Labrus bergylta</name>
    <name type="common">ballan wrasse</name>
    <dbReference type="NCBI Taxonomy" id="56723"/>
    <lineage>
        <taxon>Eukaryota</taxon>
        <taxon>Metazoa</taxon>
        <taxon>Chordata</taxon>
        <taxon>Craniata</taxon>
        <taxon>Vertebrata</taxon>
        <taxon>Euteleostomi</taxon>
        <taxon>Actinopterygii</taxon>
        <taxon>Neopterygii</taxon>
        <taxon>Teleostei</taxon>
        <taxon>Neoteleostei</taxon>
        <taxon>Acanthomorphata</taxon>
        <taxon>Eupercaria</taxon>
        <taxon>Labriformes</taxon>
        <taxon>Labridae</taxon>
        <taxon>Labrus</taxon>
    </lineage>
</organism>
<dbReference type="GO" id="GO:0007165">
    <property type="term" value="P:signal transduction"/>
    <property type="evidence" value="ECO:0007669"/>
    <property type="project" value="InterPro"/>
</dbReference>
<dbReference type="Pfam" id="PF00020">
    <property type="entry name" value="TNFR_c6"/>
    <property type="match status" value="2"/>
</dbReference>
<feature type="repeat" description="TNFR-Cys" evidence="1">
    <location>
        <begin position="31"/>
        <end position="73"/>
    </location>
</feature>
<feature type="domain" description="TNFR-Cys" evidence="3">
    <location>
        <begin position="31"/>
        <end position="73"/>
    </location>
</feature>
<protein>
    <submittedName>
        <fullName evidence="4">Tumor necrosis factor receptor superfamily member 5-like</fullName>
    </submittedName>
</protein>
<feature type="disulfide bond" evidence="1">
    <location>
        <begin position="32"/>
        <end position="47"/>
    </location>
</feature>
<dbReference type="SUPFAM" id="SSF57586">
    <property type="entry name" value="TNF receptor-like"/>
    <property type="match status" value="2"/>
</dbReference>
<dbReference type="GO" id="GO:0004888">
    <property type="term" value="F:transmembrane signaling receptor activity"/>
    <property type="evidence" value="ECO:0007669"/>
    <property type="project" value="InterPro"/>
</dbReference>
<evidence type="ECO:0000313" key="4">
    <source>
        <dbReference type="Ensembl" id="ENSLBEP00000017859.1"/>
    </source>
</evidence>
<reference evidence="4" key="1">
    <citation type="submission" date="2025-08" db="UniProtKB">
        <authorList>
            <consortium name="Ensembl"/>
        </authorList>
    </citation>
    <scope>IDENTIFICATION</scope>
</reference>
<keyword evidence="1" id="KW-1015">Disulfide bond</keyword>
<dbReference type="Gene3D" id="2.10.50.10">
    <property type="entry name" value="Tumor Necrosis Factor Receptor, subunit A, domain 2"/>
    <property type="match status" value="3"/>
</dbReference>
<dbReference type="InterPro" id="IPR008063">
    <property type="entry name" value="Fas_rcpt"/>
</dbReference>
<dbReference type="GO" id="GO:0002720">
    <property type="term" value="P:positive regulation of cytokine production involved in immune response"/>
    <property type="evidence" value="ECO:0007669"/>
    <property type="project" value="TreeGrafter"/>
</dbReference>
<dbReference type="PANTHER" id="PTHR46838:SF1">
    <property type="entry name" value="TUMOR NECROSIS FACTOR RECEPTOR SUPERFAMILY MEMBER 14"/>
    <property type="match status" value="1"/>
</dbReference>
<keyword evidence="2" id="KW-0472">Membrane</keyword>
<dbReference type="AlphaFoldDB" id="A0A3Q3FE93"/>
<dbReference type="CDD" id="cd00185">
    <property type="entry name" value="TNFRSF"/>
    <property type="match status" value="1"/>
</dbReference>
<dbReference type="GO" id="GO:0006955">
    <property type="term" value="P:immune response"/>
    <property type="evidence" value="ECO:0007669"/>
    <property type="project" value="InterPro"/>
</dbReference>
<feature type="transmembrane region" description="Helical" evidence="2">
    <location>
        <begin position="168"/>
        <end position="190"/>
    </location>
</feature>
<reference evidence="4" key="2">
    <citation type="submission" date="2025-09" db="UniProtKB">
        <authorList>
            <consortium name="Ensembl"/>
        </authorList>
    </citation>
    <scope>IDENTIFICATION</scope>
</reference>
<dbReference type="GO" id="GO:0050830">
    <property type="term" value="P:defense response to Gram-positive bacterium"/>
    <property type="evidence" value="ECO:0007669"/>
    <property type="project" value="TreeGrafter"/>
</dbReference>
<dbReference type="GeneTree" id="ENSGT00950000183126"/>
<dbReference type="PRINTS" id="PR01680">
    <property type="entry name" value="TNFACTORR6"/>
</dbReference>
<dbReference type="SMART" id="SM00208">
    <property type="entry name" value="TNFR"/>
    <property type="match status" value="3"/>
</dbReference>
<dbReference type="GO" id="GO:0006915">
    <property type="term" value="P:apoptotic process"/>
    <property type="evidence" value="ECO:0007669"/>
    <property type="project" value="InterPro"/>
</dbReference>
<keyword evidence="5" id="KW-1185">Reference proteome</keyword>
<dbReference type="PROSITE" id="PS50050">
    <property type="entry name" value="TNFR_NGFR_2"/>
    <property type="match status" value="1"/>
</dbReference>
<feature type="transmembrane region" description="Helical" evidence="2">
    <location>
        <begin position="210"/>
        <end position="232"/>
    </location>
</feature>
<dbReference type="GO" id="GO:2000406">
    <property type="term" value="P:positive regulation of T cell migration"/>
    <property type="evidence" value="ECO:0007669"/>
    <property type="project" value="TreeGrafter"/>
</dbReference>
<evidence type="ECO:0000256" key="2">
    <source>
        <dbReference type="SAM" id="Phobius"/>
    </source>
</evidence>